<proteinExistence type="predicted"/>
<sequence>MNPDKDDEWLKLADAIADMEIDTKIDIPKPKKLSPLYISEDGGKEIEAIWIDELADEDIAEVVEDASEHQEENALVKINSLIGTERFSEFFIYHQPGSVTVKNDDGSFSKKRALGGERFLIKRAYKGKKSTIFVFDVEGWKGKSAELSKFDASRYLTGFDSWYDKLMGEHGDRVLTEAKKPAVVVEKEASERYEAQGDTNFGSW</sequence>
<reference evidence="1" key="1">
    <citation type="submission" date="2020-04" db="EMBL/GenBank/DDBJ databases">
        <authorList>
            <person name="Chiriac C."/>
            <person name="Salcher M."/>
            <person name="Ghai R."/>
            <person name="Kavagutti S V."/>
        </authorList>
    </citation>
    <scope>NUCLEOTIDE SEQUENCE</scope>
</reference>
<protein>
    <submittedName>
        <fullName evidence="1">Uncharacterized protein</fullName>
    </submittedName>
</protein>
<evidence type="ECO:0000313" key="2">
    <source>
        <dbReference type="EMBL" id="CAB4123903.1"/>
    </source>
</evidence>
<gene>
    <name evidence="3" type="ORF">UFOVP220_74</name>
    <name evidence="1" type="ORF">UFOVP26_14</name>
    <name evidence="2" type="ORF">UFOVP44_83</name>
</gene>
<organism evidence="1">
    <name type="scientific">uncultured Caudovirales phage</name>
    <dbReference type="NCBI Taxonomy" id="2100421"/>
    <lineage>
        <taxon>Viruses</taxon>
        <taxon>Duplodnaviria</taxon>
        <taxon>Heunggongvirae</taxon>
        <taxon>Uroviricota</taxon>
        <taxon>Caudoviricetes</taxon>
        <taxon>Peduoviridae</taxon>
        <taxon>Maltschvirus</taxon>
        <taxon>Maltschvirus maltsch</taxon>
    </lineage>
</organism>
<dbReference type="EMBL" id="LR796176">
    <property type="protein sequence ID" value="CAB4123903.1"/>
    <property type="molecule type" value="Genomic_DNA"/>
</dbReference>
<dbReference type="EMBL" id="LR796152">
    <property type="protein sequence ID" value="CAB4121735.1"/>
    <property type="molecule type" value="Genomic_DNA"/>
</dbReference>
<evidence type="ECO:0000313" key="1">
    <source>
        <dbReference type="EMBL" id="CAB4121735.1"/>
    </source>
</evidence>
<name>A0A6J5KJK0_9CAUD</name>
<accession>A0A6J5KJK0</accession>
<evidence type="ECO:0000313" key="3">
    <source>
        <dbReference type="EMBL" id="CAB5219382.1"/>
    </source>
</evidence>
<dbReference type="EMBL" id="LR798268">
    <property type="protein sequence ID" value="CAB5219382.1"/>
    <property type="molecule type" value="Genomic_DNA"/>
</dbReference>